<dbReference type="Pfam" id="PF14291">
    <property type="entry name" value="DUF4371"/>
    <property type="match status" value="1"/>
</dbReference>
<evidence type="ECO:0000259" key="1">
    <source>
        <dbReference type="Pfam" id="PF05699"/>
    </source>
</evidence>
<dbReference type="InterPro" id="IPR025398">
    <property type="entry name" value="DUF4371"/>
</dbReference>
<dbReference type="InterPro" id="IPR012337">
    <property type="entry name" value="RNaseH-like_sf"/>
</dbReference>
<reference evidence="3 4" key="1">
    <citation type="submission" date="2019-08" db="EMBL/GenBank/DDBJ databases">
        <title>The genome of the soybean aphid Biotype 1, its phylome, world population structure and adaptation to the North American continent.</title>
        <authorList>
            <person name="Giordano R."/>
            <person name="Donthu R.K."/>
            <person name="Hernandez A.G."/>
            <person name="Wright C.L."/>
            <person name="Zimin A.V."/>
        </authorList>
    </citation>
    <scope>NUCLEOTIDE SEQUENCE [LARGE SCALE GENOMIC DNA]</scope>
    <source>
        <tissue evidence="3">Whole aphids</tissue>
    </source>
</reference>
<dbReference type="Proteomes" id="UP000475862">
    <property type="component" value="Unassembled WGS sequence"/>
</dbReference>
<proteinExistence type="predicted"/>
<comment type="caution">
    <text evidence="3">The sequence shown here is derived from an EMBL/GenBank/DDBJ whole genome shotgun (WGS) entry which is preliminary data.</text>
</comment>
<evidence type="ECO:0008006" key="5">
    <source>
        <dbReference type="Google" id="ProtNLM"/>
    </source>
</evidence>
<sequence length="410" mass="46907">MIINTIKLSKEEFFSNKTINTLKLLAKSVLSIITPRLVARTRLLLKRDIVTGKSIFNLGNIRLQLGGKYSRLTYHVQSKMHLKCMESWLGYTKSKSTGNVIAQISAQCREVIIKNQMYAKHIIDLILYLSRQGIPFRGHDEAKNSLNQGNFKEACLLRAQTDVEFKKKLSTSFNLTSPEIQNEIISICCSIVEKSIVSKIKEVGFFAIMVDDARCHKLEYMSLCVRYCSNIFFNGIESLYVHFARTSNNKKLKDMQQIIGIKASTIMRISDTRWVCRYNNCKPVKDNYAAILKILSEEIYNNNDMDVAQAIGIQNDIIPLVDNNIFPNFYKLLQTALTIPISTASCERSFSVMRRIKNWTRNTLTNDRFTNMSILHIERDLSHEIESENRDIYAAAGQQCTDNLAIMAAH</sequence>
<evidence type="ECO:0000313" key="3">
    <source>
        <dbReference type="EMBL" id="KAE9522306.1"/>
    </source>
</evidence>
<name>A0A6G0SVA3_APHGL</name>
<evidence type="ECO:0000313" key="4">
    <source>
        <dbReference type="Proteomes" id="UP000475862"/>
    </source>
</evidence>
<dbReference type="EMBL" id="VYZN01001395">
    <property type="protein sequence ID" value="KAE9522306.1"/>
    <property type="molecule type" value="Genomic_DNA"/>
</dbReference>
<organism evidence="3 4">
    <name type="scientific">Aphis glycines</name>
    <name type="common">Soybean aphid</name>
    <dbReference type="NCBI Taxonomy" id="307491"/>
    <lineage>
        <taxon>Eukaryota</taxon>
        <taxon>Metazoa</taxon>
        <taxon>Ecdysozoa</taxon>
        <taxon>Arthropoda</taxon>
        <taxon>Hexapoda</taxon>
        <taxon>Insecta</taxon>
        <taxon>Pterygota</taxon>
        <taxon>Neoptera</taxon>
        <taxon>Paraneoptera</taxon>
        <taxon>Hemiptera</taxon>
        <taxon>Sternorrhyncha</taxon>
        <taxon>Aphidomorpha</taxon>
        <taxon>Aphidoidea</taxon>
        <taxon>Aphididae</taxon>
        <taxon>Aphidini</taxon>
        <taxon>Aphis</taxon>
        <taxon>Aphis</taxon>
    </lineage>
</organism>
<dbReference type="PANTHER" id="PTHR45749">
    <property type="match status" value="1"/>
</dbReference>
<feature type="domain" description="DUF4371" evidence="2">
    <location>
        <begin position="114"/>
        <end position="228"/>
    </location>
</feature>
<protein>
    <recommendedName>
        <fullName evidence="5">HAT C-terminal dimerisation domain-containing protein</fullName>
    </recommendedName>
</protein>
<dbReference type="PANTHER" id="PTHR45749:SF37">
    <property type="entry name" value="OS05G0311600 PROTEIN"/>
    <property type="match status" value="1"/>
</dbReference>
<evidence type="ECO:0000259" key="2">
    <source>
        <dbReference type="Pfam" id="PF14291"/>
    </source>
</evidence>
<dbReference type="Pfam" id="PF05699">
    <property type="entry name" value="Dimer_Tnp_hAT"/>
    <property type="match status" value="1"/>
</dbReference>
<dbReference type="InterPro" id="IPR008906">
    <property type="entry name" value="HATC_C_dom"/>
</dbReference>
<feature type="domain" description="HAT C-terminal dimerisation" evidence="1">
    <location>
        <begin position="323"/>
        <end position="367"/>
    </location>
</feature>
<dbReference type="OrthoDB" id="10068424at2759"/>
<gene>
    <name evidence="3" type="ORF">AGLY_017297</name>
</gene>
<dbReference type="GO" id="GO:0046983">
    <property type="term" value="F:protein dimerization activity"/>
    <property type="evidence" value="ECO:0007669"/>
    <property type="project" value="InterPro"/>
</dbReference>
<accession>A0A6G0SVA3</accession>
<dbReference type="AlphaFoldDB" id="A0A6G0SVA3"/>
<keyword evidence="4" id="KW-1185">Reference proteome</keyword>
<dbReference type="SUPFAM" id="SSF53098">
    <property type="entry name" value="Ribonuclease H-like"/>
    <property type="match status" value="1"/>
</dbReference>